<keyword evidence="2" id="KW-1185">Reference proteome</keyword>
<dbReference type="EMBL" id="JANJQO010001103">
    <property type="protein sequence ID" value="KAJ2972681.1"/>
    <property type="molecule type" value="Genomic_DNA"/>
</dbReference>
<evidence type="ECO:0000313" key="2">
    <source>
        <dbReference type="Proteomes" id="UP001143910"/>
    </source>
</evidence>
<sequence>MSEVSFQVFRGAAGDAPVADSVTKALKPNDIYIKITHSGVCGTDEHFRHAPVALGHEGIGIVANVGSSVEGYKAGDRVGFGFVRKVCGKCENCLTGWDQYCPNRVSYGGADPDTGSFSTGAIVDARCVFHIPEVLSSASAAPLMCGGATVWTVLSQYNIKPTDTVGVMGIGGLGHLAIKIAANMGCKVVVLSSNESKRSEALSYGASDFFVKPYDGAVVGDVPKLNHLLLCGSSRSSLIPLMATNGTIYPMTVDSKPSDFVAFQLVSNAVRIQGSNVGDSTSIRKLLEFAAQHKITTETQEYPLTADGIVSALGSLKEGKVRYRAVLVAGQS</sequence>
<protein>
    <submittedName>
        <fullName evidence="1">Uncharacterized protein</fullName>
    </submittedName>
</protein>
<organism evidence="1 2">
    <name type="scientific">Zarea fungicola</name>
    <dbReference type="NCBI Taxonomy" id="93591"/>
    <lineage>
        <taxon>Eukaryota</taxon>
        <taxon>Fungi</taxon>
        <taxon>Dikarya</taxon>
        <taxon>Ascomycota</taxon>
        <taxon>Pezizomycotina</taxon>
        <taxon>Sordariomycetes</taxon>
        <taxon>Hypocreomycetidae</taxon>
        <taxon>Hypocreales</taxon>
        <taxon>Cordycipitaceae</taxon>
        <taxon>Zarea</taxon>
    </lineage>
</organism>
<name>A0ACC1N235_9HYPO</name>
<proteinExistence type="predicted"/>
<gene>
    <name evidence="1" type="ORF">NQ176_g7020</name>
</gene>
<reference evidence="1" key="1">
    <citation type="submission" date="2022-08" db="EMBL/GenBank/DDBJ databases">
        <title>Genome Sequence of Lecanicillium fungicola.</title>
        <authorList>
            <person name="Buettner E."/>
        </authorList>
    </citation>
    <scope>NUCLEOTIDE SEQUENCE</scope>
    <source>
        <strain evidence="1">Babe33</strain>
    </source>
</reference>
<accession>A0ACC1N235</accession>
<dbReference type="Proteomes" id="UP001143910">
    <property type="component" value="Unassembled WGS sequence"/>
</dbReference>
<comment type="caution">
    <text evidence="1">The sequence shown here is derived from an EMBL/GenBank/DDBJ whole genome shotgun (WGS) entry which is preliminary data.</text>
</comment>
<evidence type="ECO:0000313" key="1">
    <source>
        <dbReference type="EMBL" id="KAJ2972681.1"/>
    </source>
</evidence>